<name>A0ABN3CIR2_9ACTN</name>
<dbReference type="RefSeq" id="WP_344478425.1">
    <property type="nucleotide sequence ID" value="NZ_BAAAQX010000012.1"/>
</dbReference>
<evidence type="ECO:0000313" key="2">
    <source>
        <dbReference type="Proteomes" id="UP001499843"/>
    </source>
</evidence>
<gene>
    <name evidence="1" type="ORF">GCM10009850_048000</name>
</gene>
<dbReference type="EMBL" id="BAAAQX010000012">
    <property type="protein sequence ID" value="GAA2209342.1"/>
    <property type="molecule type" value="Genomic_DNA"/>
</dbReference>
<accession>A0ABN3CIR2</accession>
<organism evidence="1 2">
    <name type="scientific">Nonomuraea monospora</name>
    <dbReference type="NCBI Taxonomy" id="568818"/>
    <lineage>
        <taxon>Bacteria</taxon>
        <taxon>Bacillati</taxon>
        <taxon>Actinomycetota</taxon>
        <taxon>Actinomycetes</taxon>
        <taxon>Streptosporangiales</taxon>
        <taxon>Streptosporangiaceae</taxon>
        <taxon>Nonomuraea</taxon>
    </lineage>
</organism>
<evidence type="ECO:0000313" key="1">
    <source>
        <dbReference type="EMBL" id="GAA2209342.1"/>
    </source>
</evidence>
<proteinExistence type="predicted"/>
<reference evidence="1 2" key="1">
    <citation type="journal article" date="2019" name="Int. J. Syst. Evol. Microbiol.">
        <title>The Global Catalogue of Microorganisms (GCM) 10K type strain sequencing project: providing services to taxonomists for standard genome sequencing and annotation.</title>
        <authorList>
            <consortium name="The Broad Institute Genomics Platform"/>
            <consortium name="The Broad Institute Genome Sequencing Center for Infectious Disease"/>
            <person name="Wu L."/>
            <person name="Ma J."/>
        </authorList>
    </citation>
    <scope>NUCLEOTIDE SEQUENCE [LARGE SCALE GENOMIC DNA]</scope>
    <source>
        <strain evidence="1 2">JCM 16114</strain>
    </source>
</reference>
<protein>
    <submittedName>
        <fullName evidence="1">Uncharacterized protein</fullName>
    </submittedName>
</protein>
<sequence>MITVEFLNEALEREFQYLMGYYQRSRNAVTAVHLADILANATTLSDIYREAS</sequence>
<comment type="caution">
    <text evidence="1">The sequence shown here is derived from an EMBL/GenBank/DDBJ whole genome shotgun (WGS) entry which is preliminary data.</text>
</comment>
<keyword evidence="2" id="KW-1185">Reference proteome</keyword>
<dbReference type="Proteomes" id="UP001499843">
    <property type="component" value="Unassembled WGS sequence"/>
</dbReference>